<protein>
    <submittedName>
        <fullName evidence="2">Uncharacterized protein</fullName>
    </submittedName>
</protein>
<keyword evidence="1" id="KW-0472">Membrane</keyword>
<dbReference type="RefSeq" id="WP_053329062.1">
    <property type="nucleotide sequence ID" value="NZ_CP009928.1"/>
</dbReference>
<name>A0A0G3M7A4_CHRGL</name>
<keyword evidence="1" id="KW-0812">Transmembrane</keyword>
<dbReference type="EMBL" id="CP009928">
    <property type="protein sequence ID" value="AKK74465.1"/>
    <property type="molecule type" value="Genomic_DNA"/>
</dbReference>
<dbReference type="KEGG" id="cgn:OK18_19235"/>
<evidence type="ECO:0000313" key="2">
    <source>
        <dbReference type="EMBL" id="AKK74465.1"/>
    </source>
</evidence>
<keyword evidence="1" id="KW-1133">Transmembrane helix</keyword>
<evidence type="ECO:0000313" key="3">
    <source>
        <dbReference type="Proteomes" id="UP000035213"/>
    </source>
</evidence>
<dbReference type="PATRIC" id="fig|1324352.5.peg.4040"/>
<dbReference type="STRING" id="1324352.OK18_19235"/>
<evidence type="ECO:0000256" key="1">
    <source>
        <dbReference type="SAM" id="Phobius"/>
    </source>
</evidence>
<proteinExistence type="predicted"/>
<sequence>MKTKETVEKTIAISVVIISVFIIAFFALMITHEYYKIQYEKIEIKNGNLLNKVLELEYKTVKLKYNEYKNDLNNN</sequence>
<accession>A0A0G3M7A4</accession>
<dbReference type="Proteomes" id="UP000035213">
    <property type="component" value="Chromosome"/>
</dbReference>
<feature type="transmembrane region" description="Helical" evidence="1">
    <location>
        <begin position="12"/>
        <end position="31"/>
    </location>
</feature>
<reference evidence="2 3" key="1">
    <citation type="submission" date="2014-11" db="EMBL/GenBank/DDBJ databases">
        <authorList>
            <person name="Park G.-S."/>
            <person name="Hong S.-J."/>
            <person name="Jung B.K."/>
            <person name="Khan A.R."/>
            <person name="Kwak Y."/>
            <person name="Shin J.-H."/>
        </authorList>
    </citation>
    <scope>NUCLEOTIDE SEQUENCE [LARGE SCALE GENOMIC DNA]</scope>
    <source>
        <strain evidence="2 3">DSM 27622</strain>
    </source>
</reference>
<organism evidence="2 3">
    <name type="scientific">Chryseobacterium gallinarum</name>
    <dbReference type="NCBI Taxonomy" id="1324352"/>
    <lineage>
        <taxon>Bacteria</taxon>
        <taxon>Pseudomonadati</taxon>
        <taxon>Bacteroidota</taxon>
        <taxon>Flavobacteriia</taxon>
        <taxon>Flavobacteriales</taxon>
        <taxon>Weeksellaceae</taxon>
        <taxon>Chryseobacterium group</taxon>
        <taxon>Chryseobacterium</taxon>
    </lineage>
</organism>
<dbReference type="AlphaFoldDB" id="A0A0G3M7A4"/>
<gene>
    <name evidence="2" type="ORF">OK18_19235</name>
</gene>